<dbReference type="AlphaFoldDB" id="A0A1V6QIZ4"/>
<dbReference type="Pfam" id="PF13374">
    <property type="entry name" value="TPR_10"/>
    <property type="match status" value="1"/>
</dbReference>
<protein>
    <submittedName>
        <fullName evidence="1">Uncharacterized protein</fullName>
    </submittedName>
</protein>
<dbReference type="InterPro" id="IPR011990">
    <property type="entry name" value="TPR-like_helical_dom_sf"/>
</dbReference>
<gene>
    <name evidence="1" type="ORF">PENSOL_c066G03405</name>
</gene>
<name>A0A1V6QIZ4_9EURO</name>
<dbReference type="Gene3D" id="1.25.40.10">
    <property type="entry name" value="Tetratricopeptide repeat domain"/>
    <property type="match status" value="1"/>
</dbReference>
<proteinExistence type="predicted"/>
<reference evidence="2" key="1">
    <citation type="journal article" date="2017" name="Nat. Microbiol.">
        <title>Global analysis of biosynthetic gene clusters reveals vast potential of secondary metabolite production in Penicillium species.</title>
        <authorList>
            <person name="Nielsen J.C."/>
            <person name="Grijseels S."/>
            <person name="Prigent S."/>
            <person name="Ji B."/>
            <person name="Dainat J."/>
            <person name="Nielsen K.F."/>
            <person name="Frisvad J.C."/>
            <person name="Workman M."/>
            <person name="Nielsen J."/>
        </authorList>
    </citation>
    <scope>NUCLEOTIDE SEQUENCE [LARGE SCALE GENOMIC DNA]</scope>
    <source>
        <strain evidence="2">IBT 29525</strain>
    </source>
</reference>
<accession>A0A1V6QIZ4</accession>
<evidence type="ECO:0000313" key="2">
    <source>
        <dbReference type="Proteomes" id="UP000191612"/>
    </source>
</evidence>
<dbReference type="InterPro" id="IPR019734">
    <property type="entry name" value="TPR_rpt"/>
</dbReference>
<dbReference type="Proteomes" id="UP000191612">
    <property type="component" value="Unassembled WGS sequence"/>
</dbReference>
<comment type="caution">
    <text evidence="1">The sequence shown here is derived from an EMBL/GenBank/DDBJ whole genome shotgun (WGS) entry which is preliminary data.</text>
</comment>
<keyword evidence="2" id="KW-1185">Reference proteome</keyword>
<sequence length="205" mass="23516">MECYRISQENIEHIIINKSHQTEKHDKEIALLAEIHNNLAGATTEYNDADTAKSHFLTYNKMLKNEHEGQKDVKDSRLTSSFFNVGMSFMMKGEFENSIVWLKQALTEAERLVDVEKVKSARSLALTNLALAYWLMDRQEEASEKLKTALKEREDLFGPNDRQSMITGRVLYGLGNVRHSQGLLDESLAYHQRALLHFKETVGNN</sequence>
<dbReference type="OrthoDB" id="6161812at2759"/>
<dbReference type="STRING" id="60172.A0A1V6QIZ4"/>
<dbReference type="SMART" id="SM00028">
    <property type="entry name" value="TPR"/>
    <property type="match status" value="3"/>
</dbReference>
<dbReference type="EMBL" id="MDYO01000066">
    <property type="protein sequence ID" value="OQD89209.1"/>
    <property type="molecule type" value="Genomic_DNA"/>
</dbReference>
<organism evidence="1 2">
    <name type="scientific">Penicillium solitum</name>
    <dbReference type="NCBI Taxonomy" id="60172"/>
    <lineage>
        <taxon>Eukaryota</taxon>
        <taxon>Fungi</taxon>
        <taxon>Dikarya</taxon>
        <taxon>Ascomycota</taxon>
        <taxon>Pezizomycotina</taxon>
        <taxon>Eurotiomycetes</taxon>
        <taxon>Eurotiomycetidae</taxon>
        <taxon>Eurotiales</taxon>
        <taxon>Aspergillaceae</taxon>
        <taxon>Penicillium</taxon>
    </lineage>
</organism>
<dbReference type="SUPFAM" id="SSF48452">
    <property type="entry name" value="TPR-like"/>
    <property type="match status" value="1"/>
</dbReference>
<evidence type="ECO:0000313" key="1">
    <source>
        <dbReference type="EMBL" id="OQD89209.1"/>
    </source>
</evidence>